<dbReference type="EMBL" id="FXTP01000009">
    <property type="protein sequence ID" value="SMO74316.1"/>
    <property type="molecule type" value="Genomic_DNA"/>
</dbReference>
<evidence type="ECO:0000313" key="3">
    <source>
        <dbReference type="EMBL" id="SMO74316.1"/>
    </source>
</evidence>
<dbReference type="SUPFAM" id="SSF52499">
    <property type="entry name" value="Isochorismatase-like hydrolases"/>
    <property type="match status" value="1"/>
</dbReference>
<dbReference type="InterPro" id="IPR050272">
    <property type="entry name" value="Isochorismatase-like_hydrls"/>
</dbReference>
<dbReference type="Gene3D" id="3.40.50.850">
    <property type="entry name" value="Isochorismatase-like"/>
    <property type="match status" value="1"/>
</dbReference>
<gene>
    <name evidence="3" type="ORF">SAMN06265219_10959</name>
</gene>
<reference evidence="3 4" key="1">
    <citation type="submission" date="2017-05" db="EMBL/GenBank/DDBJ databases">
        <authorList>
            <person name="Varghese N."/>
            <person name="Submissions S."/>
        </authorList>
    </citation>
    <scope>NUCLEOTIDE SEQUENCE [LARGE SCALE GENOMIC DNA]</scope>
    <source>
        <strain evidence="3 4">DSM 21985</strain>
    </source>
</reference>
<accession>A0A521DRI7</accession>
<dbReference type="InterPro" id="IPR036380">
    <property type="entry name" value="Isochorismatase-like_sf"/>
</dbReference>
<evidence type="ECO:0000259" key="2">
    <source>
        <dbReference type="Pfam" id="PF00857"/>
    </source>
</evidence>
<dbReference type="RefSeq" id="WP_142454705.1">
    <property type="nucleotide sequence ID" value="NZ_FXTP01000009.1"/>
</dbReference>
<evidence type="ECO:0000313" key="4">
    <source>
        <dbReference type="Proteomes" id="UP000317557"/>
    </source>
</evidence>
<dbReference type="Proteomes" id="UP000317557">
    <property type="component" value="Unassembled WGS sequence"/>
</dbReference>
<dbReference type="AlphaFoldDB" id="A0A521DRI7"/>
<name>A0A521DRI7_9BACT</name>
<dbReference type="InterPro" id="IPR000868">
    <property type="entry name" value="Isochorismatase-like_dom"/>
</dbReference>
<dbReference type="CDD" id="cd01014">
    <property type="entry name" value="nicotinamidase_related"/>
    <property type="match status" value="1"/>
</dbReference>
<feature type="domain" description="Isochorismatase-like" evidence="2">
    <location>
        <begin position="9"/>
        <end position="155"/>
    </location>
</feature>
<dbReference type="PANTHER" id="PTHR43540">
    <property type="entry name" value="PEROXYUREIDOACRYLATE/UREIDOACRYLATE AMIDOHYDROLASE-RELATED"/>
    <property type="match status" value="1"/>
</dbReference>
<keyword evidence="4" id="KW-1185">Reference proteome</keyword>
<keyword evidence="1" id="KW-0378">Hydrolase</keyword>
<sequence length="190" mass="21148">MKLRDKKPALILIDIQQGLSVNHEKYWGGNRNNQNAEVLCGKLLDKWRTLSLPLFHVRHSSTNPESKLHPSNKGIAFNKHVLPAENEPVITKHVNSGFIGTDLQEQLDQLHIKTLVLVGLTTNHCVSATTRMASDLGFETYVIADATATFDREGVNGETFDAELVHSVTLASLNEEFATVWDSHKLLAEL</sequence>
<organism evidence="3 4">
    <name type="scientific">Gracilimonas mengyeensis</name>
    <dbReference type="NCBI Taxonomy" id="1302730"/>
    <lineage>
        <taxon>Bacteria</taxon>
        <taxon>Pseudomonadati</taxon>
        <taxon>Balneolota</taxon>
        <taxon>Balneolia</taxon>
        <taxon>Balneolales</taxon>
        <taxon>Balneolaceae</taxon>
        <taxon>Gracilimonas</taxon>
    </lineage>
</organism>
<dbReference type="GO" id="GO:0016787">
    <property type="term" value="F:hydrolase activity"/>
    <property type="evidence" value="ECO:0007669"/>
    <property type="project" value="UniProtKB-KW"/>
</dbReference>
<protein>
    <submittedName>
        <fullName evidence="3">Nicotinamidase-related amidase</fullName>
    </submittedName>
</protein>
<proteinExistence type="predicted"/>
<evidence type="ECO:0000256" key="1">
    <source>
        <dbReference type="ARBA" id="ARBA00022801"/>
    </source>
</evidence>
<dbReference type="PANTHER" id="PTHR43540:SF1">
    <property type="entry name" value="ISOCHORISMATASE HYDROLASE"/>
    <property type="match status" value="1"/>
</dbReference>
<dbReference type="OrthoDB" id="9791276at2"/>
<dbReference type="Pfam" id="PF00857">
    <property type="entry name" value="Isochorismatase"/>
    <property type="match status" value="1"/>
</dbReference>